<dbReference type="AlphaFoldDB" id="A0ABD5MDR3"/>
<dbReference type="InterPro" id="IPR035421">
    <property type="entry name" value="Terminase_6C"/>
</dbReference>
<evidence type="ECO:0000313" key="3">
    <source>
        <dbReference type="EMBL" id="MFA1612045.1"/>
    </source>
</evidence>
<accession>A0ABD5MDR3</accession>
<gene>
    <name evidence="3" type="ORF">OS889_13665</name>
</gene>
<evidence type="ECO:0000313" key="4">
    <source>
        <dbReference type="Proteomes" id="UP001570511"/>
    </source>
</evidence>
<dbReference type="RefSeq" id="WP_372390633.1">
    <property type="nucleotide sequence ID" value="NZ_JBGNYA010000001.1"/>
</dbReference>
<dbReference type="Pfam" id="PF17289">
    <property type="entry name" value="Terminase_6C"/>
    <property type="match status" value="1"/>
</dbReference>
<dbReference type="Proteomes" id="UP001570511">
    <property type="component" value="Unassembled WGS sequence"/>
</dbReference>
<reference evidence="3 4" key="1">
    <citation type="submission" date="2024-08" db="EMBL/GenBank/DDBJ databases">
        <title>Halobellus sp. MBLA0158 whole genome sequence.</title>
        <authorList>
            <person name="Hwang C.Y."/>
            <person name="Cho E.-S."/>
            <person name="Seo M.-J."/>
        </authorList>
    </citation>
    <scope>NUCLEOTIDE SEQUENCE [LARGE SCALE GENOMIC DNA]</scope>
    <source>
        <strain evidence="3 4">MBLA0158</strain>
    </source>
</reference>
<proteinExistence type="predicted"/>
<organism evidence="3 4">
    <name type="scientific">Halobellus rubicundus</name>
    <dbReference type="NCBI Taxonomy" id="2996466"/>
    <lineage>
        <taxon>Archaea</taxon>
        <taxon>Methanobacteriati</taxon>
        <taxon>Methanobacteriota</taxon>
        <taxon>Stenosarchaea group</taxon>
        <taxon>Halobacteria</taxon>
        <taxon>Halobacteriales</taxon>
        <taxon>Haloferacaceae</taxon>
        <taxon>Halobellus</taxon>
    </lineage>
</organism>
<comment type="caution">
    <text evidence="3">The sequence shown here is derived from an EMBL/GenBank/DDBJ whole genome shotgun (WGS) entry which is preliminary data.</text>
</comment>
<dbReference type="Gene3D" id="3.40.50.300">
    <property type="entry name" value="P-loop containing nucleotide triphosphate hydrolases"/>
    <property type="match status" value="1"/>
</dbReference>
<sequence length="540" mass="61040">MSATNAGDDVDVNEDIADIVSGRDLEGKRALLNPWDPETPTTLLDAANEVCRGYMRGERDGYHLLGEHHGEWLRLLDDERKLVLNCHRDGLKTTIVLCYLALRLEYDAGFRVIWAMNNKGMTKKKTDLEFNRVVERNPWLTNLQKDQRVADTIELKDFPNGSTLTATWLDGGIDGDRAHLLVLDDLIKARGDGSPKDVREWIEGTALPMVKDGGRTVMIGTRKRQDDLYQHYRSVPAFSVAEYPAILEYWEDGNATAPDLEDRRPPTEYYTEVQDPWHEGRTMQVLWPEARGPEWLREKRDEMADFRFWREYCLTFIGASGNLVDADAVNRDVNDGGCSIRGRNPPSKYRAGRRESIVVSHDPANSPTGDDCAFTVWLRRRGGERVLLDARSEPGLSPSQVKSQLLAYDRRFDPAAIVIESNGIQGYIVEDAIEFDSQLAAKVTGLDTGSQKHSWENGIPRLRTLVENGRLHFYRDHAPTEEFITAMESLELDDGRLEGHTPDLIAAWYMAEKGFRRLEEMGAVDADDGDDEDTTGVSLL</sequence>
<feature type="domain" description="Terminase large subunit gp17-like C-terminal" evidence="2">
    <location>
        <begin position="361"/>
        <end position="507"/>
    </location>
</feature>
<protein>
    <recommendedName>
        <fullName evidence="2">Terminase large subunit gp17-like C-terminal domain-containing protein</fullName>
    </recommendedName>
</protein>
<name>A0ABD5MDR3_9EURY</name>
<dbReference type="EMBL" id="JBGNYA010000001">
    <property type="protein sequence ID" value="MFA1612045.1"/>
    <property type="molecule type" value="Genomic_DNA"/>
</dbReference>
<evidence type="ECO:0000259" key="2">
    <source>
        <dbReference type="Pfam" id="PF17289"/>
    </source>
</evidence>
<dbReference type="InterPro" id="IPR027417">
    <property type="entry name" value="P-loop_NTPase"/>
</dbReference>
<keyword evidence="1" id="KW-1188">Viral release from host cell</keyword>
<keyword evidence="4" id="KW-1185">Reference proteome</keyword>
<evidence type="ECO:0000256" key="1">
    <source>
        <dbReference type="ARBA" id="ARBA00022612"/>
    </source>
</evidence>
<dbReference type="Gene3D" id="3.30.420.240">
    <property type="match status" value="1"/>
</dbReference>